<keyword evidence="2" id="KW-0813">Transport</keyword>
<feature type="domain" description="CusB-like beta-barrel" evidence="7">
    <location>
        <begin position="201"/>
        <end position="269"/>
    </location>
</feature>
<dbReference type="Pfam" id="PF25973">
    <property type="entry name" value="BSH_CzcB"/>
    <property type="match status" value="1"/>
</dbReference>
<proteinExistence type="inferred from homology"/>
<dbReference type="Gene3D" id="2.40.30.170">
    <property type="match status" value="1"/>
</dbReference>
<dbReference type="EMBL" id="QICN01000012">
    <property type="protein sequence ID" value="PXV64579.1"/>
    <property type="molecule type" value="Genomic_DNA"/>
</dbReference>
<comment type="similarity">
    <text evidence="1">Belongs to the membrane fusion protein (MFP) (TC 8.A.1) family.</text>
</comment>
<evidence type="ECO:0000259" key="9">
    <source>
        <dbReference type="Pfam" id="PF25989"/>
    </source>
</evidence>
<evidence type="ECO:0000256" key="5">
    <source>
        <dbReference type="ARBA" id="ARBA00058766"/>
    </source>
</evidence>
<keyword evidence="11" id="KW-1185">Reference proteome</keyword>
<evidence type="ECO:0000256" key="4">
    <source>
        <dbReference type="ARBA" id="ARBA00043263"/>
    </source>
</evidence>
<evidence type="ECO:0000313" key="11">
    <source>
        <dbReference type="Proteomes" id="UP000248330"/>
    </source>
</evidence>
<dbReference type="AlphaFoldDB" id="A0A318E175"/>
<evidence type="ECO:0000259" key="8">
    <source>
        <dbReference type="Pfam" id="PF25973"/>
    </source>
</evidence>
<dbReference type="GO" id="GO:0015562">
    <property type="term" value="F:efflux transmembrane transporter activity"/>
    <property type="evidence" value="ECO:0007669"/>
    <property type="project" value="TreeGrafter"/>
</dbReference>
<dbReference type="InterPro" id="IPR058792">
    <property type="entry name" value="Beta-barrel_RND_2"/>
</dbReference>
<dbReference type="InterPro" id="IPR006143">
    <property type="entry name" value="RND_pump_MFP"/>
</dbReference>
<comment type="function">
    <text evidence="5">CzcA and CzcB together would act in zinc efflux nearly as effectively as the complete czc efflux system (CzcABC). The CzcB protein is thought to funnel zinc cations to the CzcA transport protein.</text>
</comment>
<accession>A0A318E175</accession>
<keyword evidence="6" id="KW-0175">Coiled coil</keyword>
<dbReference type="GO" id="GO:1990281">
    <property type="term" value="C:efflux pump complex"/>
    <property type="evidence" value="ECO:0007669"/>
    <property type="project" value="TreeGrafter"/>
</dbReference>
<feature type="domain" description="YknX-like C-terminal permuted SH3-like" evidence="9">
    <location>
        <begin position="278"/>
        <end position="345"/>
    </location>
</feature>
<dbReference type="InterPro" id="IPR058647">
    <property type="entry name" value="BSH_CzcB-like"/>
</dbReference>
<protein>
    <submittedName>
        <fullName evidence="10">RND family efflux transporter MFP subunit</fullName>
    </submittedName>
</protein>
<evidence type="ECO:0000256" key="1">
    <source>
        <dbReference type="ARBA" id="ARBA00009477"/>
    </source>
</evidence>
<name>A0A318E175_9GAMM</name>
<keyword evidence="3" id="KW-0862">Zinc</keyword>
<evidence type="ECO:0000313" key="10">
    <source>
        <dbReference type="EMBL" id="PXV64579.1"/>
    </source>
</evidence>
<dbReference type="PANTHER" id="PTHR30469">
    <property type="entry name" value="MULTIDRUG RESISTANCE PROTEIN MDTA"/>
    <property type="match status" value="1"/>
</dbReference>
<dbReference type="Pfam" id="PF25954">
    <property type="entry name" value="Beta-barrel_RND_2"/>
    <property type="match status" value="1"/>
</dbReference>
<dbReference type="PROSITE" id="PS51257">
    <property type="entry name" value="PROKAR_LIPOPROTEIN"/>
    <property type="match status" value="1"/>
</dbReference>
<sequence length="363" mass="39460">MSVHARAVALVCALVLVGCGDGRAKGEDKDKEKEEASIPVETAIAATGAIDAAYRGTATLEAEDEATVMAKQSGVIEQVLVEEGERVREGQVLARLETDRLRLEVARAKATLDQLEQDFKRYESVYERKLVSREAYERAKFELDGAKAAHDLARLALQEAEIRAPFDGVVSLRHVKVGNTIQSGSPAFRVTRMDRLEAQIFVPERDIHKLASGQPAMLTVDAWPDRRFTGHILRVNPVVDATTGTVKVTVAMAPGQPELRPGMFGRVEIVYDQRQNALLVPKDAVLTEDAQHSVYVVADGRARRRPIVVGYSDADRYEVVDGLQPGDELVVTGQASLRDDSKVEVVNAPAATPVVASGTDTQG</sequence>
<evidence type="ECO:0000256" key="6">
    <source>
        <dbReference type="SAM" id="Coils"/>
    </source>
</evidence>
<keyword evidence="4" id="KW-0105">Cadmium resistance</keyword>
<evidence type="ECO:0000256" key="2">
    <source>
        <dbReference type="ARBA" id="ARBA00022448"/>
    </source>
</evidence>
<dbReference type="Gene3D" id="2.40.50.100">
    <property type="match status" value="1"/>
</dbReference>
<comment type="caution">
    <text evidence="10">The sequence shown here is derived from an EMBL/GenBank/DDBJ whole genome shotgun (WGS) entry which is preliminary data.</text>
</comment>
<organism evidence="10 11">
    <name type="scientific">Sinimarinibacterium flocculans</name>
    <dbReference type="NCBI Taxonomy" id="985250"/>
    <lineage>
        <taxon>Bacteria</taxon>
        <taxon>Pseudomonadati</taxon>
        <taxon>Pseudomonadota</taxon>
        <taxon>Gammaproteobacteria</taxon>
        <taxon>Nevskiales</taxon>
        <taxon>Nevskiaceae</taxon>
        <taxon>Sinimarinibacterium</taxon>
    </lineage>
</organism>
<dbReference type="Pfam" id="PF25989">
    <property type="entry name" value="YknX_C"/>
    <property type="match status" value="1"/>
</dbReference>
<dbReference type="Proteomes" id="UP000248330">
    <property type="component" value="Unassembled WGS sequence"/>
</dbReference>
<dbReference type="GO" id="GO:0046686">
    <property type="term" value="P:response to cadmium ion"/>
    <property type="evidence" value="ECO:0007669"/>
    <property type="project" value="UniProtKB-KW"/>
</dbReference>
<feature type="coiled-coil region" evidence="6">
    <location>
        <begin position="98"/>
        <end position="125"/>
    </location>
</feature>
<dbReference type="PANTHER" id="PTHR30469:SF38">
    <property type="entry name" value="HLYD FAMILY SECRETION PROTEIN"/>
    <property type="match status" value="1"/>
</dbReference>
<dbReference type="Gene3D" id="2.40.420.20">
    <property type="match status" value="1"/>
</dbReference>
<gene>
    <name evidence="10" type="ORF">C8D93_11229</name>
</gene>
<feature type="domain" description="CzcB-like barrel-sandwich hybrid" evidence="8">
    <location>
        <begin position="66"/>
        <end position="191"/>
    </location>
</feature>
<reference evidence="10 11" key="1">
    <citation type="submission" date="2018-04" db="EMBL/GenBank/DDBJ databases">
        <title>Genomic Encyclopedia of Type Strains, Phase IV (KMG-IV): sequencing the most valuable type-strain genomes for metagenomic binning, comparative biology and taxonomic classification.</title>
        <authorList>
            <person name="Goeker M."/>
        </authorList>
    </citation>
    <scope>NUCLEOTIDE SEQUENCE [LARGE SCALE GENOMIC DNA]</scope>
    <source>
        <strain evidence="10 11">DSM 104150</strain>
    </source>
</reference>
<dbReference type="FunFam" id="2.40.30.170:FF:000010">
    <property type="entry name" value="Efflux RND transporter periplasmic adaptor subunit"/>
    <property type="match status" value="1"/>
</dbReference>
<dbReference type="FunFam" id="2.40.420.20:FF:000006">
    <property type="entry name" value="RND family efflux transporter MFP subunit"/>
    <property type="match status" value="1"/>
</dbReference>
<evidence type="ECO:0000259" key="7">
    <source>
        <dbReference type="Pfam" id="PF25954"/>
    </source>
</evidence>
<dbReference type="SUPFAM" id="SSF111369">
    <property type="entry name" value="HlyD-like secretion proteins"/>
    <property type="match status" value="1"/>
</dbReference>
<dbReference type="Gene3D" id="1.10.287.470">
    <property type="entry name" value="Helix hairpin bin"/>
    <property type="match status" value="1"/>
</dbReference>
<dbReference type="NCBIfam" id="TIGR01730">
    <property type="entry name" value="RND_mfp"/>
    <property type="match status" value="1"/>
</dbReference>
<dbReference type="RefSeq" id="WP_170124092.1">
    <property type="nucleotide sequence ID" value="NZ_CAKZQT010000005.1"/>
</dbReference>
<evidence type="ECO:0000256" key="3">
    <source>
        <dbReference type="ARBA" id="ARBA00022833"/>
    </source>
</evidence>
<dbReference type="InterPro" id="IPR058637">
    <property type="entry name" value="YknX-like_C"/>
</dbReference>